<evidence type="ECO:0000313" key="5">
    <source>
        <dbReference type="Proteomes" id="UP001595776"/>
    </source>
</evidence>
<feature type="domain" description="Glycosyl transferase family 1" evidence="2">
    <location>
        <begin position="204"/>
        <end position="377"/>
    </location>
</feature>
<feature type="domain" description="Glycosyl transferase family 4" evidence="3">
    <location>
        <begin position="28"/>
        <end position="191"/>
    </location>
</feature>
<evidence type="ECO:0000259" key="2">
    <source>
        <dbReference type="Pfam" id="PF00534"/>
    </source>
</evidence>
<dbReference type="EMBL" id="JBHSCR010000003">
    <property type="protein sequence ID" value="MFC4347213.1"/>
    <property type="molecule type" value="Genomic_DNA"/>
</dbReference>
<dbReference type="EC" id="2.4.-.-" evidence="4"/>
<dbReference type="PANTHER" id="PTHR46401:SF2">
    <property type="entry name" value="GLYCOSYLTRANSFERASE WBBK-RELATED"/>
    <property type="match status" value="1"/>
</dbReference>
<accession>A0ABV8U7N1</accession>
<proteinExistence type="predicted"/>
<dbReference type="RefSeq" id="WP_068149753.1">
    <property type="nucleotide sequence ID" value="NZ_JBHSCR010000003.1"/>
</dbReference>
<sequence>MRILFMHNNFPGQYRRIVDHIKDKPGLQMVAATLASNQQQFRPKRVNFKPHREPSNKIHPAIHSTEKAVLMGQAAYKALMPLQKKGYRPDIILSHSGWGSNMFLKDLFPDSKLLTYYEWYYHSRFSDGDFLRGEPYDANGQLRIRMKNTPILQDLAAMDWGQCPTRFQHSKFPDIFKDRISVLHDGVDTDFFQPNPSAKVSVGKHTFTAEDEVITYVARGMEPYRGFPQFIETVSRLQKMRPNVHAVVLGNDRVAYGSERADGKSYKEWALEEFQPDMDRLHFLGLQPLKVFRSLMQITSAHVYLTVPFVLSWSMLEAMGAGALIVGSDTDPVRELITDGQNGVLVPFKEPEVIAEQLNRILDNRQDYAELKKAARDHIVAKYSVKDLLPQYWQLIESVANGSQI</sequence>
<dbReference type="GO" id="GO:0016757">
    <property type="term" value="F:glycosyltransferase activity"/>
    <property type="evidence" value="ECO:0007669"/>
    <property type="project" value="UniProtKB-KW"/>
</dbReference>
<keyword evidence="5" id="KW-1185">Reference proteome</keyword>
<keyword evidence="1 4" id="KW-0808">Transferase</keyword>
<gene>
    <name evidence="4" type="ORF">ACFO5Q_05090</name>
</gene>
<name>A0ABV8U7N1_9PROT</name>
<evidence type="ECO:0000313" key="4">
    <source>
        <dbReference type="EMBL" id="MFC4347213.1"/>
    </source>
</evidence>
<dbReference type="SUPFAM" id="SSF53756">
    <property type="entry name" value="UDP-Glycosyltransferase/glycogen phosphorylase"/>
    <property type="match status" value="1"/>
</dbReference>
<evidence type="ECO:0000256" key="1">
    <source>
        <dbReference type="ARBA" id="ARBA00022679"/>
    </source>
</evidence>
<dbReference type="InterPro" id="IPR001296">
    <property type="entry name" value="Glyco_trans_1"/>
</dbReference>
<dbReference type="Pfam" id="PF00534">
    <property type="entry name" value="Glycos_transf_1"/>
    <property type="match status" value="1"/>
</dbReference>
<dbReference type="InterPro" id="IPR022623">
    <property type="entry name" value="Glyco_trans_4"/>
</dbReference>
<organism evidence="4 5">
    <name type="scientific">Kordiimonas lipolytica</name>
    <dbReference type="NCBI Taxonomy" id="1662421"/>
    <lineage>
        <taxon>Bacteria</taxon>
        <taxon>Pseudomonadati</taxon>
        <taxon>Pseudomonadota</taxon>
        <taxon>Alphaproteobacteria</taxon>
        <taxon>Kordiimonadales</taxon>
        <taxon>Kordiimonadaceae</taxon>
        <taxon>Kordiimonas</taxon>
    </lineage>
</organism>
<keyword evidence="4" id="KW-0328">Glycosyltransferase</keyword>
<dbReference type="Pfam" id="PF12000">
    <property type="entry name" value="Glyco_trans_4_3"/>
    <property type="match status" value="1"/>
</dbReference>
<dbReference type="Gene3D" id="3.40.50.2000">
    <property type="entry name" value="Glycogen Phosphorylase B"/>
    <property type="match status" value="1"/>
</dbReference>
<protein>
    <submittedName>
        <fullName evidence="4">Glycosyltransferase</fullName>
        <ecNumber evidence="4">2.4.-.-</ecNumber>
    </submittedName>
</protein>
<reference evidence="5" key="1">
    <citation type="journal article" date="2019" name="Int. J. Syst. Evol. Microbiol.">
        <title>The Global Catalogue of Microorganisms (GCM) 10K type strain sequencing project: providing services to taxonomists for standard genome sequencing and annotation.</title>
        <authorList>
            <consortium name="The Broad Institute Genomics Platform"/>
            <consortium name="The Broad Institute Genome Sequencing Center for Infectious Disease"/>
            <person name="Wu L."/>
            <person name="Ma J."/>
        </authorList>
    </citation>
    <scope>NUCLEOTIDE SEQUENCE [LARGE SCALE GENOMIC DNA]</scope>
    <source>
        <strain evidence="5">CGMCC 1.15304</strain>
    </source>
</reference>
<comment type="caution">
    <text evidence="4">The sequence shown here is derived from an EMBL/GenBank/DDBJ whole genome shotgun (WGS) entry which is preliminary data.</text>
</comment>
<evidence type="ECO:0000259" key="3">
    <source>
        <dbReference type="Pfam" id="PF12000"/>
    </source>
</evidence>
<dbReference type="PANTHER" id="PTHR46401">
    <property type="entry name" value="GLYCOSYLTRANSFERASE WBBK-RELATED"/>
    <property type="match status" value="1"/>
</dbReference>
<dbReference type="Proteomes" id="UP001595776">
    <property type="component" value="Unassembled WGS sequence"/>
</dbReference>